<dbReference type="KEGG" id="qsa:O6P43_006446"/>
<evidence type="ECO:0000256" key="1">
    <source>
        <dbReference type="SAM" id="Phobius"/>
    </source>
</evidence>
<keyword evidence="1" id="KW-0472">Membrane</keyword>
<accession>A0AAD7Q8G6</accession>
<protein>
    <submittedName>
        <fullName evidence="2">N-acetylglucosaminyl-phosphatidylinositol biosynthetic protein gpi1</fullName>
    </submittedName>
</protein>
<name>A0AAD7Q8G6_QUISA</name>
<dbReference type="GO" id="GO:0006506">
    <property type="term" value="P:GPI anchor biosynthetic process"/>
    <property type="evidence" value="ECO:0007669"/>
    <property type="project" value="InterPro"/>
</dbReference>
<evidence type="ECO:0000313" key="3">
    <source>
        <dbReference type="Proteomes" id="UP001163823"/>
    </source>
</evidence>
<organism evidence="2 3">
    <name type="scientific">Quillaja saponaria</name>
    <name type="common">Soap bark tree</name>
    <dbReference type="NCBI Taxonomy" id="32244"/>
    <lineage>
        <taxon>Eukaryota</taxon>
        <taxon>Viridiplantae</taxon>
        <taxon>Streptophyta</taxon>
        <taxon>Embryophyta</taxon>
        <taxon>Tracheophyta</taxon>
        <taxon>Spermatophyta</taxon>
        <taxon>Magnoliopsida</taxon>
        <taxon>eudicotyledons</taxon>
        <taxon>Gunneridae</taxon>
        <taxon>Pentapetalae</taxon>
        <taxon>rosids</taxon>
        <taxon>fabids</taxon>
        <taxon>Fabales</taxon>
        <taxon>Quillajaceae</taxon>
        <taxon>Quillaja</taxon>
    </lineage>
</organism>
<reference evidence="2" key="1">
    <citation type="journal article" date="2023" name="Science">
        <title>Elucidation of the pathway for biosynthesis of saponin adjuvants from the soapbark tree.</title>
        <authorList>
            <person name="Reed J."/>
            <person name="Orme A."/>
            <person name="El-Demerdash A."/>
            <person name="Owen C."/>
            <person name="Martin L.B.B."/>
            <person name="Misra R.C."/>
            <person name="Kikuchi S."/>
            <person name="Rejzek M."/>
            <person name="Martin A.C."/>
            <person name="Harkess A."/>
            <person name="Leebens-Mack J."/>
            <person name="Louveau T."/>
            <person name="Stephenson M.J."/>
            <person name="Osbourn A."/>
        </authorList>
    </citation>
    <scope>NUCLEOTIDE SEQUENCE</scope>
    <source>
        <strain evidence="2">S10</strain>
    </source>
</reference>
<dbReference type="PANTHER" id="PTHR47555">
    <property type="entry name" value="N-ACETYLGLUCOSAMINYL TRANSFERASE COMPONENT FAMILY PROTEIN / GPI1 FAMILY PROTEIN"/>
    <property type="match status" value="1"/>
</dbReference>
<evidence type="ECO:0000313" key="2">
    <source>
        <dbReference type="EMBL" id="KAJ7976697.1"/>
    </source>
</evidence>
<keyword evidence="1" id="KW-0812">Transmembrane</keyword>
<feature type="transmembrane region" description="Helical" evidence="1">
    <location>
        <begin position="409"/>
        <end position="431"/>
    </location>
</feature>
<keyword evidence="1" id="KW-1133">Transmembrane helix</keyword>
<dbReference type="GO" id="GO:0016020">
    <property type="term" value="C:membrane"/>
    <property type="evidence" value="ECO:0007669"/>
    <property type="project" value="InterPro"/>
</dbReference>
<dbReference type="EMBL" id="JARAOO010000003">
    <property type="protein sequence ID" value="KAJ7976697.1"/>
    <property type="molecule type" value="Genomic_DNA"/>
</dbReference>
<dbReference type="InterPro" id="IPR007720">
    <property type="entry name" value="PigQ/GPI1"/>
</dbReference>
<feature type="transmembrane region" description="Helical" evidence="1">
    <location>
        <begin position="346"/>
        <end position="367"/>
    </location>
</feature>
<gene>
    <name evidence="2" type="ORF">O6P43_006446</name>
</gene>
<dbReference type="AlphaFoldDB" id="A0AAD7Q8G6"/>
<comment type="caution">
    <text evidence="2">The sequence shown here is derived from an EMBL/GenBank/DDBJ whole genome shotgun (WGS) entry which is preliminary data.</text>
</comment>
<proteinExistence type="predicted"/>
<feature type="transmembrane region" description="Helical" evidence="1">
    <location>
        <begin position="285"/>
        <end position="305"/>
    </location>
</feature>
<dbReference type="Pfam" id="PF05024">
    <property type="entry name" value="Gpi1"/>
    <property type="match status" value="1"/>
</dbReference>
<feature type="transmembrane region" description="Helical" evidence="1">
    <location>
        <begin position="379"/>
        <end position="403"/>
    </location>
</feature>
<feature type="transmembrane region" description="Helical" evidence="1">
    <location>
        <begin position="452"/>
        <end position="477"/>
    </location>
</feature>
<feature type="transmembrane region" description="Helical" evidence="1">
    <location>
        <begin position="483"/>
        <end position="511"/>
    </location>
</feature>
<feature type="transmembrane region" description="Helical" evidence="1">
    <location>
        <begin position="202"/>
        <end position="221"/>
    </location>
</feature>
<dbReference type="Proteomes" id="UP001163823">
    <property type="component" value="Chromosome 3"/>
</dbReference>
<dbReference type="PANTHER" id="PTHR47555:SF2">
    <property type="entry name" value="N-ACETYLGLUCOSAMINYL TRANSFERASE COMPONENT FAMILY PROTEIN _ GPI1 FAMILY PROTEIN"/>
    <property type="match status" value="1"/>
</dbReference>
<sequence length="644" mass="72854">MFSLLGQCSTDMSSNSLMDGIEDTKKKLSTSGNACEQRMTYMYPKNLGQRICGCLKLDGSLAQCRQASIGNSNWVQLIYDSHVQTGGKNIGFPKLHHIHWSGKTLSQCDVDVIIYETPSYGAHHFSMSSLNSYEEVRSSFKKPKWVDELHKKQAIIDLDIIILSINCAAAAKTLFERRVVPKSSSVRFSIVFMSIAFTRHMLATFIASLFTLFFIFLQLLHMLFEYGAESWICITSAKVFRNAWVNIQIRCCQILYWPIFLQKNDARSQSCVEYMEKAALYRHSMWATLVVDVLMGNLIGLALLYHAESVCLLVLNFVHDIANMFLRSGCVWLMGVPAGFKLNTELAGVLGMISLNAIQVWSTLWIFGGSIFHYIMKGLAVLGILCGFTIPAALVIDMIAIATLHVSTLHWLISVLYSSQIQALASLWRLFRGQKWNPLRQRLDSFDYTVKQHVVGSLLFTPLLLLLPTTSVFYIFFSIVNTTINLICILIEVTISVIHATPYIKIFLWLVRPRRFPSGIWFEIVCCRSNDNGYAEFDCADEIISPSTTLPQRKDASRETFHSLVSVLHSNYLSIGQVILPHYKYVFSRVPKSFVSTSAYGILTGRRMPSRLGTVLPSPMPWLSMPYKEYWSLCYDSLAGCCSH</sequence>
<keyword evidence="3" id="KW-1185">Reference proteome</keyword>